<dbReference type="Gene3D" id="1.10.10.60">
    <property type="entry name" value="Homeodomain-like"/>
    <property type="match status" value="1"/>
</dbReference>
<dbReference type="Proteomes" id="UP001301728">
    <property type="component" value="Unassembled WGS sequence"/>
</dbReference>
<sequence length="208" mass="23271">MKILNHSPQLESETSARILKAAQRLFARKGYDGTTTRDLAQAAGVAEGTIFRHFPNKKAILIEVATEGWIEILTDLLTELSEMGSYKAVAQVMRRRMLNLHENADLMRVCFLEAQFHPELRDRIQSEVIAKMTDVAEAFFETAMEKGVYRRMNPRIVAQVFLGMFAVAGFSYTTLVEPGARPKAMQELAEGLADIFLNGVLNTEESAS</sequence>
<dbReference type="EMBL" id="JAYGHT010000196">
    <property type="protein sequence ID" value="MEA5522927.1"/>
    <property type="molecule type" value="Genomic_DNA"/>
</dbReference>
<reference evidence="5 6" key="1">
    <citation type="submission" date="2023-12" db="EMBL/GenBank/DDBJ databases">
        <title>Baltic Sea Cyanobacteria.</title>
        <authorList>
            <person name="Delbaje E."/>
            <person name="Fewer D.P."/>
            <person name="Shishido T.K."/>
        </authorList>
    </citation>
    <scope>NUCLEOTIDE SEQUENCE [LARGE SCALE GENOMIC DNA]</scope>
    <source>
        <strain evidence="5 6">CCNP 1315</strain>
    </source>
</reference>
<dbReference type="InterPro" id="IPR023772">
    <property type="entry name" value="DNA-bd_HTH_TetR-type_CS"/>
</dbReference>
<name>A0ABU5U7U8_9CYAN</name>
<dbReference type="PROSITE" id="PS01081">
    <property type="entry name" value="HTH_TETR_1"/>
    <property type="match status" value="1"/>
</dbReference>
<dbReference type="PANTHER" id="PTHR30055">
    <property type="entry name" value="HTH-TYPE TRANSCRIPTIONAL REGULATOR RUTR"/>
    <property type="match status" value="1"/>
</dbReference>
<dbReference type="PROSITE" id="PS50977">
    <property type="entry name" value="HTH_TETR_2"/>
    <property type="match status" value="1"/>
</dbReference>
<dbReference type="SUPFAM" id="SSF48498">
    <property type="entry name" value="Tetracyclin repressor-like, C-terminal domain"/>
    <property type="match status" value="1"/>
</dbReference>
<feature type="transmembrane region" description="Helical" evidence="3">
    <location>
        <begin position="156"/>
        <end position="175"/>
    </location>
</feature>
<protein>
    <submittedName>
        <fullName evidence="5">TetR/AcrR family transcriptional regulator</fullName>
    </submittedName>
</protein>
<dbReference type="Pfam" id="PF14246">
    <property type="entry name" value="TetR_C_7"/>
    <property type="match status" value="1"/>
</dbReference>
<organism evidence="5 6">
    <name type="scientific">Limnoraphis robusta CCNP1315</name>
    <dbReference type="NCBI Taxonomy" id="3110306"/>
    <lineage>
        <taxon>Bacteria</taxon>
        <taxon>Bacillati</taxon>
        <taxon>Cyanobacteriota</taxon>
        <taxon>Cyanophyceae</taxon>
        <taxon>Oscillatoriophycideae</taxon>
        <taxon>Oscillatoriales</taxon>
        <taxon>Sirenicapillariaceae</taxon>
        <taxon>Limnoraphis</taxon>
    </lineage>
</organism>
<proteinExistence type="predicted"/>
<keyword evidence="3" id="KW-1133">Transmembrane helix</keyword>
<keyword evidence="1 2" id="KW-0238">DNA-binding</keyword>
<dbReference type="Gene3D" id="1.10.357.10">
    <property type="entry name" value="Tetracycline Repressor, domain 2"/>
    <property type="match status" value="1"/>
</dbReference>
<dbReference type="PANTHER" id="PTHR30055:SF236">
    <property type="entry name" value="SLL1286 PROTEIN"/>
    <property type="match status" value="1"/>
</dbReference>
<dbReference type="PRINTS" id="PR00455">
    <property type="entry name" value="HTHTETR"/>
</dbReference>
<dbReference type="InterPro" id="IPR036271">
    <property type="entry name" value="Tet_transcr_reg_TetR-rel_C_sf"/>
</dbReference>
<dbReference type="InterPro" id="IPR039536">
    <property type="entry name" value="TetR_C_Proteobacteria"/>
</dbReference>
<dbReference type="InterPro" id="IPR009057">
    <property type="entry name" value="Homeodomain-like_sf"/>
</dbReference>
<evidence type="ECO:0000256" key="2">
    <source>
        <dbReference type="PROSITE-ProRule" id="PRU00335"/>
    </source>
</evidence>
<feature type="DNA-binding region" description="H-T-H motif" evidence="2">
    <location>
        <begin position="35"/>
        <end position="54"/>
    </location>
</feature>
<comment type="caution">
    <text evidence="5">The sequence shown here is derived from an EMBL/GenBank/DDBJ whole genome shotgun (WGS) entry which is preliminary data.</text>
</comment>
<evidence type="ECO:0000256" key="1">
    <source>
        <dbReference type="ARBA" id="ARBA00023125"/>
    </source>
</evidence>
<keyword evidence="6" id="KW-1185">Reference proteome</keyword>
<dbReference type="InterPro" id="IPR050109">
    <property type="entry name" value="HTH-type_TetR-like_transc_reg"/>
</dbReference>
<dbReference type="Pfam" id="PF00440">
    <property type="entry name" value="TetR_N"/>
    <property type="match status" value="1"/>
</dbReference>
<keyword evidence="3" id="KW-0472">Membrane</keyword>
<gene>
    <name evidence="5" type="ORF">VB854_28770</name>
</gene>
<evidence type="ECO:0000259" key="4">
    <source>
        <dbReference type="PROSITE" id="PS50977"/>
    </source>
</evidence>
<dbReference type="InterPro" id="IPR001647">
    <property type="entry name" value="HTH_TetR"/>
</dbReference>
<dbReference type="RefSeq" id="WP_323276023.1">
    <property type="nucleotide sequence ID" value="NZ_JAYGHT010000196.1"/>
</dbReference>
<accession>A0ABU5U7U8</accession>
<evidence type="ECO:0000256" key="3">
    <source>
        <dbReference type="SAM" id="Phobius"/>
    </source>
</evidence>
<evidence type="ECO:0000313" key="5">
    <source>
        <dbReference type="EMBL" id="MEA5522927.1"/>
    </source>
</evidence>
<keyword evidence="3" id="KW-0812">Transmembrane</keyword>
<evidence type="ECO:0000313" key="6">
    <source>
        <dbReference type="Proteomes" id="UP001301728"/>
    </source>
</evidence>
<dbReference type="SUPFAM" id="SSF46689">
    <property type="entry name" value="Homeodomain-like"/>
    <property type="match status" value="1"/>
</dbReference>
<feature type="domain" description="HTH tetR-type" evidence="4">
    <location>
        <begin position="12"/>
        <end position="72"/>
    </location>
</feature>